<accession>A0A0R3MN07</accession>
<reference evidence="1 2" key="1">
    <citation type="submission" date="2014-03" db="EMBL/GenBank/DDBJ databases">
        <title>Bradyrhizobium valentinum sp. nov., isolated from effective nodules of Lupinus mariae-josephae, a lupine endemic of basic-lime soils in Eastern Spain.</title>
        <authorList>
            <person name="Duran D."/>
            <person name="Rey L."/>
            <person name="Navarro A."/>
            <person name="Busquets A."/>
            <person name="Imperial J."/>
            <person name="Ruiz-Argueso T."/>
        </authorList>
    </citation>
    <scope>NUCLEOTIDE SEQUENCE [LARGE SCALE GENOMIC DNA]</scope>
    <source>
        <strain evidence="1 2">Ro19</strain>
    </source>
</reference>
<protein>
    <submittedName>
        <fullName evidence="1">Uncharacterized protein</fullName>
    </submittedName>
</protein>
<proteinExistence type="predicted"/>
<evidence type="ECO:0000313" key="2">
    <source>
        <dbReference type="Proteomes" id="UP000052023"/>
    </source>
</evidence>
<comment type="caution">
    <text evidence="1">The sequence shown here is derived from an EMBL/GenBank/DDBJ whole genome shotgun (WGS) entry which is preliminary data.</text>
</comment>
<sequence>MFTAIDPPETQSFKPAGAEFWHLWTVILPRRSITGRLVRGRVWRRHDGRHWKYKKFIEYDEDGE</sequence>
<dbReference type="AlphaFoldDB" id="A0A0R3MN07"/>
<keyword evidence="2" id="KW-1185">Reference proteome</keyword>
<gene>
    <name evidence="1" type="ORF">CQ13_09610</name>
</gene>
<dbReference type="Proteomes" id="UP000052023">
    <property type="component" value="Unassembled WGS sequence"/>
</dbReference>
<name>A0A0R3MN07_9BRAD</name>
<organism evidence="1 2">
    <name type="scientific">Bradyrhizobium retamae</name>
    <dbReference type="NCBI Taxonomy" id="1300035"/>
    <lineage>
        <taxon>Bacteria</taxon>
        <taxon>Pseudomonadati</taxon>
        <taxon>Pseudomonadota</taxon>
        <taxon>Alphaproteobacteria</taxon>
        <taxon>Hyphomicrobiales</taxon>
        <taxon>Nitrobacteraceae</taxon>
        <taxon>Bradyrhizobium</taxon>
    </lineage>
</organism>
<evidence type="ECO:0000313" key="1">
    <source>
        <dbReference type="EMBL" id="KRR18883.1"/>
    </source>
</evidence>
<dbReference type="EMBL" id="LLYA01000192">
    <property type="protein sequence ID" value="KRR18883.1"/>
    <property type="molecule type" value="Genomic_DNA"/>
</dbReference>